<feature type="domain" description="Autotransporter" evidence="1">
    <location>
        <begin position="3816"/>
        <end position="4096"/>
    </location>
</feature>
<dbReference type="InterPro" id="IPR036709">
    <property type="entry name" value="Autotransporte_beta_dom_sf"/>
</dbReference>
<evidence type="ECO:0000313" key="3">
    <source>
        <dbReference type="Proteomes" id="UP000245073"/>
    </source>
</evidence>
<sequence length="4096" mass="378342">MAKKQTISRLAQAAALVDQLIHAIDTEGLSRREAAAAAAQVLGLVQSLSLRGDPDASALKAALGRLAERLALAKDDPAAPEAPAVETSVAGSRFAKRLKRLAMIVTAGAVLTAPMAAAARETGAGLAGSLMGSSAVSIALMGALPVYNVGDMIVNPVSGASEKVVEKLTTVAVRTEAGNIILLATTVGDTFTDPQDGKSYEVTAVTKNTDDRVIGVTVKEAVSGANSNLVVVTNKSTDIGNVTTPPGTGGAGAGSFAFTPATGDVKTFADAKFGANGGNGHDGGGVSICIPFIGCATIAYSPSAGGAGQAGPAVSHDLTVANNGDIQVVSDNLPGVVVSSVGGNGGSGGDAYGNIKGAAGGAAGAGGAVTLSSAVTIVTDGVNSHGVFAQSRSGQGGQGGTGYIAGSGGTGGTAGQGGSVAVTNTGAIYTGKAGAIGILAQSLGGAAGGGGDSYGIIGDAGSGSVGGNGGAVLVQQAGLIQTKGKDAHGVLAQSIGGSGGNAGDAGGIVTFGDSGQAGGTGGSAQITAQSGSTTLTEGEGAHALFAQSVGGGGGNGGVSIGLVALGSGGGAGGDGGTAKVTVESGATVATKNADAHAIFAQSVGGGGGSAGVSGGLVALGAKADAGGVGGAVEVSSSGVVSTDGVDSRGVFAQSVGGGGGAASGTGGLVSLGGAGALGGIGGSVTVTTGAGGSVKTTKQGADAIFAQSVGGGGGSGASSGGVVALGGTAGGGGAGGAVIVTNGGVVETAGDKARGIFAQSVGGGGGSGGDGGGLATIGGKGGAASTGGAVTVANTGAITTKGDLSSAIQAQSVGGGGGDGGSTGGVFLTIGGGGSTGGGSGLVTVKHAGDIFTGGDDSHGIFAQSVGGGGGNGGSSVSVSAFAGVAIGGDGSLGGEGGMVDIDLSQSTITNGGSTSLVNPLIVTDGERSRGIFAQSVGGGGGSGGFAAQVSAGYGVGASAAVGGRGGAGGKGGAVDIDGDVLILTKRDYSEGLFAQSVGGGGGSGGFALSFAFAGGETAAAAFSVALGGKGGDGGEGGLVDIKSGGAILTEGKFSTGLVAQSVGGGGGNGGYTVSFSGAGAGVASASAAVGVGGSGGKGGKGGVVDVDFDGAITTGDDDSIGALIQSVGGGGGGGGFNVSGAIAVAGTAGVGASAGVGGSGGDGGFGDAATGRIGGDVTTGGKRSTAVIVQSVGGGGGSGGFNVAGSIGGAGTAGVGVSVGIGGAGGGGGDAGTAAGTVEGDIHTKGDQSGGLLVQSVGGGGGSGGFNVSGAIGVGQTAGAGISVGVGGAGGGGGDGKLVIASMTGDTLTEGADADGVVAQSIGGGGGAGGFNVSGSIGGAATAAGGISVGVGGSGGDGGKGGEVRLDVVGTTATKGAHSDAIIAQSVGGGGGSGGFSVAAGIGVSANGAGTVSVAVGGSGGKGGDADIVTLKVNDGAVDPLGDLIAAVTEGDGARAVVAQSVGGGGGAGGFTIAGGFSAAKNGAGNIGVGVGGGGGDGGDGKAVTGKITGDVGTKGADASGVLVQSVGGGGGSGGFNVTGGIAASKTVAGNILVGVGGLGGKGGDAGKVDGGVTGDIVTVGDRAFGASYQSLGGGGGAGAFNITGGISLAASGGGSGTLGVGVGGFGGDGGKAGEVDATLTGNISTKGDDAHGALLQSVGGGGGSGGFNVTGLVNASQGANGAIGFGLGGFGGGGGGADIVKGVLTGNVATEGDGSFGAMLQSLGGGGGNGGINVSGSVALSASSNAAVAIGLGVGGFGGGGGDARDVTGTVTGRYQTSGDEADGVVAQSIGGGGGSGGLNVSGAVAVSAGTAGTGSVGIGGFGGAGGGSGAVTLTRVGDTLTDGANSDGIIAQSVAGGGGQGGINVAGGLSATTKGGAGSFGFGLGGFGGDGGDAGDVKASVTGNVWAQGLESDVTTPQQVVKIPLLGSEFEFIIPADRTRLNGSNGVVVQSVGGGGGSGGLNVTGQLSLTKPGGSSSARAISLGVGGFGGAGGDAGKVDLAIAGPAADHVQVTAVGDDRYAAVAQSIGGGGGAGGINVSGGLAMDGQLVAGVGGFGGDGGLGKDVKADVTANLFAAGDRSRGLMAQSIGGGGGAGGINISGGISADTSGDEPSVVFGIGGFGGAGNISGDVTVSQDGQVWVEGVDAIGVLVQSVAGGGGSGGLNVAADVNMGKSTSSSNGFAIAVGVGGKGGTGADAGDVSLNSLGDVIINARLKANPIAGEDTLEAVDFTGGAKGVLVQSIGGGGGVGGVSATGAIAPSGNPVALGVGGSGGSGGDAGTVTVVRGYADDGSVEARLIRTFGDDSSGLVAQSIGGGGGSAGMNFTIAATVANKTDNPVAAIITVGGDGAGAGSGKKVDVAHAGNIVTDGAHSDGLMAQSVGGGGGSGNFNIGAGVLKDASALNMAIGGATGAAGDGGEVTVDHLGTIVTKGDNSVGLRAQSIGGGGGNTGLDMAMGPLNRNEVNITIGRIGGSGGVGGKVDVTSKGAIDTTGDESSAIFAQSVGGGGGASSATTVSITGTRGQGENAESFGGAISVGLDGGLGAKGGDVKVDVEGALTTRGDDARGIFAQSLGGGGGVGGGASNTIVRASAAAAVGVGGKGGVGAISGKVEVDSDATIVTEGARSDGILAQAIGGGGGLGGMTRTIAFQVGGAPSGTTTRTATVSVGGDGGSGAVGGAVEVASSGVIYTKGDDAFGVRAQSIGGGGGIGGAVLQVRAQGTNSNDSFDLNIGGSGGTGGAGGAVEVLNTGLIVTEGRGAAGISANSIGGGGGDGGIVVDVVGGYTGADKQSHRYVMNIGGSGGDGGTGGDVTVTNRALAGVKDSGAISTSGERAYGVFAQSLGGGGGNGSTILSLTALKSGENSASIGLNIGGIGGSGNAGGKVVVDNAGLIQTTGADAYGVLAQSIGGGGGNGGMVIAANLLIGALGNAPLVSLGGLGGDGGDGGEVIVTNSGRILTTGARAHGIVAQSIGGGGGDAQMAFSLTGEAKSLILSNALAATVGAVGGGSGGQGGAVTVNHSGDITVLGDGAMAIKAESINGGGGTLGLDFSGIIGLPGQPYLKPDGSTGRVDPMVVAKAGAENVSSAAGGLVTVKTTGTFGAAGKNGVASFAQSIGGGGGAIDLNLLLSGQLDEVNVDAPVATQVQLGLGGSGGQDVGGGTLVSEHAGQIVTTGVNTAGVLAQSIGGGGGRASGDIAVPAGALLGATTLTLGGQNQTDAAGGAVTRIQGGAVTTTAASASGAILQSIGGGGGSAGVNLTGAGSTGATVVAALGAQGGSGLSGGDVTGVFTGGVTTVGDHALGLVVQSIGAGGGEVHVTGSPKLTVALGATGGTAGDGGDVTLANTGAVYTAGAGAHGVFLQSVGGGGGAAFGGSSASTVALNAGGVGDGGHIDFRQAGDIVATGAGAYGVVAQSLGGGGGWVDGKFAGSAGGQGQGGAIDLVLSGQVYAGGADSTAVLAQSLGADGAGSIAVRTTGSVRGGSGTGAGAQISGGAANALANTGLISAVSGKAIVSGQGDERIDNRGVVIGDIDLGAGINAFDNQSGGAFMAFRTIDLRDPAGTGPLSTLGGGISTLGVSAQAVPNGAATFTNSGDFLMGLSASRAPIDLAAGAAFANLDALGDAKTNAYYGARVINTVALDGHFVQTATGRSVFDVAFGPYASDRVDATGDVALAGTGDVTLTWLQDSKPVTLFTAGGSVSDNGFKVTDTLAMDYRVQASGGAVQLAFDTRFDQGFLALNERALGQHMNSAVKVGDSGGIGRLMALIGNLQVGQEAAYKSIFASLNPEPHLAPLRSQLATANGFSQAMFGCANPTLQVDGKCSWATIERAVADGERDPDTLAVKAEGGRLRGGFEQTLDDGWSFATAVGYERLDRVIVDGGRSWSQGQGFSAGAGFKHRSGGAEMAFSLSGGWQWMETARLVDLFTIGRAESDPESGYIRADTRFAYVVENGRLFVRPALNMWGTGLHQRRFEERGLDGMGARGLSHTQLIWTANPELTLGFVMKETARSQAAVSFTVGGLFNSTDRIEMPFQLMGANASSDAADIRTALDRSGWRAGVDFQVIGDDKVSVKFNYTTEFGDRTSNQAAGLNVRVRF</sequence>
<gene>
    <name evidence="2" type="ORF">DDF67_22295</name>
</gene>
<name>A0A2T9JH39_9CAUL</name>
<dbReference type="Proteomes" id="UP000245073">
    <property type="component" value="Unassembled WGS sequence"/>
</dbReference>
<dbReference type="SUPFAM" id="SSF103515">
    <property type="entry name" value="Autotransporter"/>
    <property type="match status" value="1"/>
</dbReference>
<organism evidence="2 3">
    <name type="scientific">Caulobacter endophyticus</name>
    <dbReference type="NCBI Taxonomy" id="2172652"/>
    <lineage>
        <taxon>Bacteria</taxon>
        <taxon>Pseudomonadati</taxon>
        <taxon>Pseudomonadota</taxon>
        <taxon>Alphaproteobacteria</taxon>
        <taxon>Caulobacterales</taxon>
        <taxon>Caulobacteraceae</taxon>
        <taxon>Caulobacter</taxon>
    </lineage>
</organism>
<evidence type="ECO:0000313" key="2">
    <source>
        <dbReference type="EMBL" id="PVM83020.1"/>
    </source>
</evidence>
<dbReference type="RefSeq" id="WP_109454987.1">
    <property type="nucleotide sequence ID" value="NZ_QDKQ01000071.1"/>
</dbReference>
<dbReference type="PROSITE" id="PS51208">
    <property type="entry name" value="AUTOTRANSPORTER"/>
    <property type="match status" value="1"/>
</dbReference>
<reference evidence="2 3" key="1">
    <citation type="submission" date="2018-04" db="EMBL/GenBank/DDBJ databases">
        <title>The genome sequence of Caulobacter sp. 744.</title>
        <authorList>
            <person name="Gao J."/>
            <person name="Sun J."/>
        </authorList>
    </citation>
    <scope>NUCLEOTIDE SEQUENCE [LARGE SCALE GENOMIC DNA]</scope>
    <source>
        <strain evidence="2 3">774</strain>
    </source>
</reference>
<dbReference type="OrthoDB" id="7175798at2"/>
<dbReference type="EMBL" id="QDKQ01000071">
    <property type="protein sequence ID" value="PVM83020.1"/>
    <property type="molecule type" value="Genomic_DNA"/>
</dbReference>
<comment type="caution">
    <text evidence="2">The sequence shown here is derived from an EMBL/GenBank/DDBJ whole genome shotgun (WGS) entry which is preliminary data.</text>
</comment>
<proteinExistence type="predicted"/>
<dbReference type="InterPro" id="IPR005546">
    <property type="entry name" value="Autotransporte_beta"/>
</dbReference>
<evidence type="ECO:0000259" key="1">
    <source>
        <dbReference type="PROSITE" id="PS51208"/>
    </source>
</evidence>
<protein>
    <recommendedName>
        <fullName evidence="1">Autotransporter domain-containing protein</fullName>
    </recommendedName>
</protein>
<keyword evidence="3" id="KW-1185">Reference proteome</keyword>
<accession>A0A2T9JH39</accession>